<evidence type="ECO:0000313" key="8">
    <source>
        <dbReference type="Proteomes" id="UP000051813"/>
    </source>
</evidence>
<accession>A0A0R2BJA2</accession>
<proteinExistence type="predicted"/>
<evidence type="ECO:0008006" key="9">
    <source>
        <dbReference type="Google" id="ProtNLM"/>
    </source>
</evidence>
<evidence type="ECO:0000256" key="6">
    <source>
        <dbReference type="SAM" id="Phobius"/>
    </source>
</evidence>
<dbReference type="GO" id="GO:0005886">
    <property type="term" value="C:plasma membrane"/>
    <property type="evidence" value="ECO:0007669"/>
    <property type="project" value="UniProtKB-SubCell"/>
</dbReference>
<comment type="caution">
    <text evidence="7">The sequence shown here is derived from an EMBL/GenBank/DDBJ whole genome shotgun (WGS) entry which is preliminary data.</text>
</comment>
<feature type="transmembrane region" description="Helical" evidence="6">
    <location>
        <begin position="83"/>
        <end position="106"/>
    </location>
</feature>
<name>A0A0R2BJA2_9LACO</name>
<dbReference type="STRING" id="1423738.FC84_GL001068"/>
<evidence type="ECO:0000256" key="3">
    <source>
        <dbReference type="ARBA" id="ARBA00022692"/>
    </source>
</evidence>
<organism evidence="7 8">
    <name type="scientific">Lapidilactobacillus dextrinicus DSM 20335</name>
    <dbReference type="NCBI Taxonomy" id="1423738"/>
    <lineage>
        <taxon>Bacteria</taxon>
        <taxon>Bacillati</taxon>
        <taxon>Bacillota</taxon>
        <taxon>Bacilli</taxon>
        <taxon>Lactobacillales</taxon>
        <taxon>Lactobacillaceae</taxon>
        <taxon>Lapidilactobacillus</taxon>
    </lineage>
</organism>
<feature type="transmembrane region" description="Helical" evidence="6">
    <location>
        <begin position="12"/>
        <end position="31"/>
    </location>
</feature>
<dbReference type="PANTHER" id="PTHR33545:SF3">
    <property type="entry name" value="UPF0750 MEMBRANE PROTEIN YQFU"/>
    <property type="match status" value="1"/>
</dbReference>
<gene>
    <name evidence="7" type="ORF">FC84_GL001068</name>
</gene>
<keyword evidence="3 6" id="KW-0812">Transmembrane</keyword>
<evidence type="ECO:0000313" key="7">
    <source>
        <dbReference type="EMBL" id="KRM79599.1"/>
    </source>
</evidence>
<feature type="transmembrane region" description="Helical" evidence="6">
    <location>
        <begin position="151"/>
        <end position="173"/>
    </location>
</feature>
<feature type="transmembrane region" description="Helical" evidence="6">
    <location>
        <begin position="179"/>
        <end position="198"/>
    </location>
</feature>
<feature type="transmembrane region" description="Helical" evidence="6">
    <location>
        <begin position="51"/>
        <end position="76"/>
    </location>
</feature>
<keyword evidence="5 6" id="KW-0472">Membrane</keyword>
<dbReference type="InterPro" id="IPR051461">
    <property type="entry name" value="UPF0750_membrane"/>
</dbReference>
<keyword evidence="4 6" id="KW-1133">Transmembrane helix</keyword>
<dbReference type="PATRIC" id="fig|1423738.3.peg.1081"/>
<dbReference type="EMBL" id="AYYK01000003">
    <property type="protein sequence ID" value="KRM79599.1"/>
    <property type="molecule type" value="Genomic_DNA"/>
</dbReference>
<dbReference type="InterPro" id="IPR003740">
    <property type="entry name" value="YitT"/>
</dbReference>
<reference evidence="7 8" key="1">
    <citation type="journal article" date="2015" name="Genome Announc.">
        <title>Expanding the biotechnology potential of lactobacilli through comparative genomics of 213 strains and associated genera.</title>
        <authorList>
            <person name="Sun Z."/>
            <person name="Harris H.M."/>
            <person name="McCann A."/>
            <person name="Guo C."/>
            <person name="Argimon S."/>
            <person name="Zhang W."/>
            <person name="Yang X."/>
            <person name="Jeffery I.B."/>
            <person name="Cooney J.C."/>
            <person name="Kagawa T.F."/>
            <person name="Liu W."/>
            <person name="Song Y."/>
            <person name="Salvetti E."/>
            <person name="Wrobel A."/>
            <person name="Rasinkangas P."/>
            <person name="Parkhill J."/>
            <person name="Rea M.C."/>
            <person name="O'Sullivan O."/>
            <person name="Ritari J."/>
            <person name="Douillard F.P."/>
            <person name="Paul Ross R."/>
            <person name="Yang R."/>
            <person name="Briner A.E."/>
            <person name="Felis G.E."/>
            <person name="de Vos W.M."/>
            <person name="Barrangou R."/>
            <person name="Klaenhammer T.R."/>
            <person name="Caufield P.W."/>
            <person name="Cui Y."/>
            <person name="Zhang H."/>
            <person name="O'Toole P.W."/>
        </authorList>
    </citation>
    <scope>NUCLEOTIDE SEQUENCE [LARGE SCALE GENOMIC DNA]</scope>
    <source>
        <strain evidence="7 8">DSM 20335</strain>
    </source>
</reference>
<dbReference type="AlphaFoldDB" id="A0A0R2BJA2"/>
<protein>
    <recommendedName>
        <fullName evidence="9">Integral membrane protein</fullName>
    </recommendedName>
</protein>
<dbReference type="OrthoDB" id="1655932at2"/>
<evidence type="ECO:0000256" key="5">
    <source>
        <dbReference type="ARBA" id="ARBA00023136"/>
    </source>
</evidence>
<comment type="subcellular location">
    <subcellularLocation>
        <location evidence="1">Cell membrane</location>
        <topology evidence="1">Multi-pass membrane protein</topology>
    </subcellularLocation>
</comment>
<feature type="transmembrane region" description="Helical" evidence="6">
    <location>
        <begin position="112"/>
        <end position="130"/>
    </location>
</feature>
<sequence length="205" mass="23224">MLNKELTLRHKQFIFAYLKIALANVILGFAYAHLMVPNKIINGGVTSLSLIVYQLFHVSITTATNVLTILLLLMGWWKLGRHFFISSIFSSCFYLVCFNLFSAWSLKLSWPIWLQFVLAVVLISLGYFLCISENSSTAGLDVIAILLNRKWPSLSVAKLLNYLNWSVLLIGLLTYGARSVLIGLLFSFCFSKVLGTLLNRYRTSR</sequence>
<keyword evidence="2" id="KW-1003">Cell membrane</keyword>
<dbReference type="Pfam" id="PF02588">
    <property type="entry name" value="YitT_membrane"/>
    <property type="match status" value="1"/>
</dbReference>
<evidence type="ECO:0000256" key="4">
    <source>
        <dbReference type="ARBA" id="ARBA00022989"/>
    </source>
</evidence>
<dbReference type="PANTHER" id="PTHR33545">
    <property type="entry name" value="UPF0750 MEMBRANE PROTEIN YITT-RELATED"/>
    <property type="match status" value="1"/>
</dbReference>
<evidence type="ECO:0000256" key="2">
    <source>
        <dbReference type="ARBA" id="ARBA00022475"/>
    </source>
</evidence>
<evidence type="ECO:0000256" key="1">
    <source>
        <dbReference type="ARBA" id="ARBA00004651"/>
    </source>
</evidence>
<dbReference type="Proteomes" id="UP000051813">
    <property type="component" value="Unassembled WGS sequence"/>
</dbReference>
<keyword evidence="8" id="KW-1185">Reference proteome</keyword>